<reference evidence="1" key="1">
    <citation type="submission" date="2023-03" db="EMBL/GenBank/DDBJ databases">
        <title>Edaphobacter sp.</title>
        <authorList>
            <person name="Huber K.J."/>
            <person name="Papendorf J."/>
            <person name="Pilke C."/>
            <person name="Bunk B."/>
            <person name="Sproeer C."/>
            <person name="Pester M."/>
        </authorList>
    </citation>
    <scope>NUCLEOTIDE SEQUENCE</scope>
    <source>
        <strain evidence="1">DSM 110680</strain>
    </source>
</reference>
<accession>A0AAU7DEA8</accession>
<evidence type="ECO:0000313" key="1">
    <source>
        <dbReference type="EMBL" id="XBH15410.1"/>
    </source>
</evidence>
<dbReference type="Gene3D" id="3.30.420.380">
    <property type="match status" value="1"/>
</dbReference>
<gene>
    <name evidence="1" type="ORF">P8935_12605</name>
</gene>
<name>A0AAU7DEA8_9BACT</name>
<proteinExistence type="predicted"/>
<sequence length="305" mass="32353">MSSILSRSSAAAQYGGRPPAAIELTPEGVLAAALPGKNEQPVYAFEPLRPGVLVPGISELNMSSPEAVSLAIRTALASVSARGRFVTVVIPDTAVRVFVLDFDSLPARASEAIPVLRFRLRKMVPFEVEHAGLSYQILTQSKTEARVLVAILPSNILEEYETVVRGAGYEPGAVMPSALATLATLESSEPLLAACLSKVAITTSITRGDDLLLYRTLDLPDDPQQRLLEVQRSVAVAAAYYEDKVSVLPKELYFAGNGTASEFEHWFGPSELKIVDLAPRPSSGLTTNMSNMSTAGLAGALAGAV</sequence>
<dbReference type="SUPFAM" id="SSF53067">
    <property type="entry name" value="Actin-like ATPase domain"/>
    <property type="match status" value="1"/>
</dbReference>
<dbReference type="InterPro" id="IPR043129">
    <property type="entry name" value="ATPase_NBD"/>
</dbReference>
<evidence type="ECO:0008006" key="2">
    <source>
        <dbReference type="Google" id="ProtNLM"/>
    </source>
</evidence>
<dbReference type="EMBL" id="CP121196">
    <property type="protein sequence ID" value="XBH15410.1"/>
    <property type="molecule type" value="Genomic_DNA"/>
</dbReference>
<dbReference type="RefSeq" id="WP_348260643.1">
    <property type="nucleotide sequence ID" value="NZ_CP121196.1"/>
</dbReference>
<protein>
    <recommendedName>
        <fullName evidence="2">Type IV pilus assembly protein PilM</fullName>
    </recommendedName>
</protein>
<dbReference type="AlphaFoldDB" id="A0AAU7DEA8"/>
<organism evidence="1">
    <name type="scientific">Telmatobacter sp. DSM 110680</name>
    <dbReference type="NCBI Taxonomy" id="3036704"/>
    <lineage>
        <taxon>Bacteria</taxon>
        <taxon>Pseudomonadati</taxon>
        <taxon>Acidobacteriota</taxon>
        <taxon>Terriglobia</taxon>
        <taxon>Terriglobales</taxon>
        <taxon>Acidobacteriaceae</taxon>
        <taxon>Telmatobacter</taxon>
    </lineage>
</organism>